<keyword evidence="6" id="KW-1185">Reference proteome</keyword>
<organism evidence="5 6">
    <name type="scientific">Engystomops pustulosus</name>
    <name type="common">Tungara frog</name>
    <name type="synonym">Physalaemus pustulosus</name>
    <dbReference type="NCBI Taxonomy" id="76066"/>
    <lineage>
        <taxon>Eukaryota</taxon>
        <taxon>Metazoa</taxon>
        <taxon>Chordata</taxon>
        <taxon>Craniata</taxon>
        <taxon>Vertebrata</taxon>
        <taxon>Euteleostomi</taxon>
        <taxon>Amphibia</taxon>
        <taxon>Batrachia</taxon>
        <taxon>Anura</taxon>
        <taxon>Neobatrachia</taxon>
        <taxon>Hyloidea</taxon>
        <taxon>Leptodactylidae</taxon>
        <taxon>Leiuperinae</taxon>
        <taxon>Engystomops</taxon>
    </lineage>
</organism>
<proteinExistence type="predicted"/>
<comment type="caution">
    <text evidence="5">The sequence shown here is derived from an EMBL/GenBank/DDBJ whole genome shotgun (WGS) entry which is preliminary data.</text>
</comment>
<accession>A0AAV7BC14</accession>
<feature type="domain" description="UPAR/Ly6" evidence="4">
    <location>
        <begin position="20"/>
        <end position="99"/>
    </location>
</feature>
<evidence type="ECO:0000313" key="5">
    <source>
        <dbReference type="EMBL" id="KAG8570109.1"/>
    </source>
</evidence>
<evidence type="ECO:0000256" key="2">
    <source>
        <dbReference type="ARBA" id="ARBA00022525"/>
    </source>
</evidence>
<evidence type="ECO:0000259" key="4">
    <source>
        <dbReference type="Pfam" id="PF00021"/>
    </source>
</evidence>
<dbReference type="GO" id="GO:0005576">
    <property type="term" value="C:extracellular region"/>
    <property type="evidence" value="ECO:0007669"/>
    <property type="project" value="UniProtKB-SubCell"/>
</dbReference>
<sequence>MTSPILTLSLLSALTVTSSALLCTQCLSENSTSCSGPSVSCPPGYECGSSHTKTNVGEFETNSVARVCALPSECNFTGIIGIPLGKSRIAASCCNADNCVPAIPEFPEINNTLNGLVCRYCVTVDSDWCYTSETVQCTGKEDRCLLQRIKQGGLKNALRGCSTKSVCDLGGQTKTDGRSTTEVKFICTDAGISVHKVVLTPAIVSLLLMKIFS</sequence>
<evidence type="ECO:0000313" key="6">
    <source>
        <dbReference type="Proteomes" id="UP000824782"/>
    </source>
</evidence>
<dbReference type="AlphaFoldDB" id="A0AAV7BC14"/>
<evidence type="ECO:0000256" key="1">
    <source>
        <dbReference type="ARBA" id="ARBA00004613"/>
    </source>
</evidence>
<evidence type="ECO:0000256" key="3">
    <source>
        <dbReference type="SAM" id="SignalP"/>
    </source>
</evidence>
<name>A0AAV7BC14_ENGPU</name>
<feature type="chain" id="PRO_5043686688" description="UPAR/Ly6 domain-containing protein" evidence="3">
    <location>
        <begin position="21"/>
        <end position="213"/>
    </location>
</feature>
<dbReference type="SUPFAM" id="SSF57302">
    <property type="entry name" value="Snake toxin-like"/>
    <property type="match status" value="2"/>
</dbReference>
<comment type="subcellular location">
    <subcellularLocation>
        <location evidence="1">Secreted</location>
    </subcellularLocation>
</comment>
<dbReference type="InterPro" id="IPR045860">
    <property type="entry name" value="Snake_toxin-like_sf"/>
</dbReference>
<dbReference type="Gene3D" id="2.10.60.10">
    <property type="entry name" value="CD59"/>
    <property type="match status" value="2"/>
</dbReference>
<dbReference type="InterPro" id="IPR050918">
    <property type="entry name" value="CNF-like_PLA2_Inhibitor"/>
</dbReference>
<feature type="signal peptide" evidence="3">
    <location>
        <begin position="1"/>
        <end position="20"/>
    </location>
</feature>
<keyword evidence="3" id="KW-0732">Signal</keyword>
<keyword evidence="2" id="KW-0964">Secreted</keyword>
<dbReference type="Proteomes" id="UP000824782">
    <property type="component" value="Unassembled WGS sequence"/>
</dbReference>
<feature type="domain" description="UPAR/Ly6" evidence="4">
    <location>
        <begin position="114"/>
        <end position="187"/>
    </location>
</feature>
<protein>
    <recommendedName>
        <fullName evidence="4">UPAR/Ly6 domain-containing protein</fullName>
    </recommendedName>
</protein>
<dbReference type="Pfam" id="PF00021">
    <property type="entry name" value="UPAR_LY6"/>
    <property type="match status" value="2"/>
</dbReference>
<dbReference type="EMBL" id="WNYA01000006">
    <property type="protein sequence ID" value="KAG8570109.1"/>
    <property type="molecule type" value="Genomic_DNA"/>
</dbReference>
<reference evidence="5" key="1">
    <citation type="thesis" date="2020" institute="ProQuest LLC" country="789 East Eisenhower Parkway, Ann Arbor, MI, USA">
        <title>Comparative Genomics and Chromosome Evolution.</title>
        <authorList>
            <person name="Mudd A.B."/>
        </authorList>
    </citation>
    <scope>NUCLEOTIDE SEQUENCE</scope>
    <source>
        <strain evidence="5">237g6f4</strain>
        <tissue evidence="5">Blood</tissue>
    </source>
</reference>
<dbReference type="PANTHER" id="PTHR20914">
    <property type="entry name" value="LY6/PLAUR DOMAIN-CONTAINING PROTEIN 8"/>
    <property type="match status" value="1"/>
</dbReference>
<dbReference type="PANTHER" id="PTHR20914:SF25">
    <property type="entry name" value="PHOSPHOLIPASE A2 INHIBITOR AND LY6_PLAUR DOMAIN-CONTAINING PROTEIN"/>
    <property type="match status" value="1"/>
</dbReference>
<dbReference type="CDD" id="cd23572">
    <property type="entry name" value="TFP_LU_ECD_PINLYP_rpt2"/>
    <property type="match status" value="1"/>
</dbReference>
<dbReference type="InterPro" id="IPR016054">
    <property type="entry name" value="LY6_UPA_recep-like"/>
</dbReference>
<gene>
    <name evidence="5" type="ORF">GDO81_014710</name>
</gene>